<dbReference type="AlphaFoldDB" id="A0AA38TVJ8"/>
<keyword evidence="4" id="KW-0961">Cell wall biogenesis/degradation</keyword>
<dbReference type="InterPro" id="IPR012334">
    <property type="entry name" value="Pectin_lyas_fold"/>
</dbReference>
<comment type="caution">
    <text evidence="7">The sequence shown here is derived from an EMBL/GenBank/DDBJ whole genome shotgun (WGS) entry which is preliminary data.</text>
</comment>
<evidence type="ECO:0000256" key="4">
    <source>
        <dbReference type="ARBA" id="ARBA00023316"/>
    </source>
</evidence>
<name>A0AA38TVJ8_9ASTR</name>
<evidence type="ECO:0000259" key="6">
    <source>
        <dbReference type="Pfam" id="PF01095"/>
    </source>
</evidence>
<dbReference type="PANTHER" id="PTHR31707">
    <property type="entry name" value="PECTINESTERASE"/>
    <property type="match status" value="1"/>
</dbReference>
<comment type="pathway">
    <text evidence="1">Glycan metabolism; pectin degradation; 2-dehydro-3-deoxy-D-gluconate from pectin: step 1/5.</text>
</comment>
<comment type="catalytic activity">
    <reaction evidence="5">
        <text>[(1-&gt;4)-alpha-D-galacturonosyl methyl ester](n) + n H2O = [(1-&gt;4)-alpha-D-galacturonosyl](n) + n methanol + n H(+)</text>
        <dbReference type="Rhea" id="RHEA:22380"/>
        <dbReference type="Rhea" id="RHEA-COMP:14570"/>
        <dbReference type="Rhea" id="RHEA-COMP:14573"/>
        <dbReference type="ChEBI" id="CHEBI:15377"/>
        <dbReference type="ChEBI" id="CHEBI:15378"/>
        <dbReference type="ChEBI" id="CHEBI:17790"/>
        <dbReference type="ChEBI" id="CHEBI:140522"/>
        <dbReference type="ChEBI" id="CHEBI:140523"/>
        <dbReference type="EC" id="3.1.1.11"/>
    </reaction>
</comment>
<accession>A0AA38TVJ8</accession>
<evidence type="ECO:0000256" key="2">
    <source>
        <dbReference type="ARBA" id="ARBA00022801"/>
    </source>
</evidence>
<organism evidence="7 8">
    <name type="scientific">Centaurea solstitialis</name>
    <name type="common">yellow star-thistle</name>
    <dbReference type="NCBI Taxonomy" id="347529"/>
    <lineage>
        <taxon>Eukaryota</taxon>
        <taxon>Viridiplantae</taxon>
        <taxon>Streptophyta</taxon>
        <taxon>Embryophyta</taxon>
        <taxon>Tracheophyta</taxon>
        <taxon>Spermatophyta</taxon>
        <taxon>Magnoliopsida</taxon>
        <taxon>eudicotyledons</taxon>
        <taxon>Gunneridae</taxon>
        <taxon>Pentapetalae</taxon>
        <taxon>asterids</taxon>
        <taxon>campanulids</taxon>
        <taxon>Asterales</taxon>
        <taxon>Asteraceae</taxon>
        <taxon>Carduoideae</taxon>
        <taxon>Cardueae</taxon>
        <taxon>Centaureinae</taxon>
        <taxon>Centaurea</taxon>
    </lineage>
</organism>
<evidence type="ECO:0000313" key="7">
    <source>
        <dbReference type="EMBL" id="KAJ9561181.1"/>
    </source>
</evidence>
<dbReference type="Proteomes" id="UP001172457">
    <property type="component" value="Chromosome 2"/>
</dbReference>
<evidence type="ECO:0000313" key="8">
    <source>
        <dbReference type="Proteomes" id="UP001172457"/>
    </source>
</evidence>
<dbReference type="InterPro" id="IPR000070">
    <property type="entry name" value="Pectinesterase_cat"/>
</dbReference>
<feature type="domain" description="Pectinesterase catalytic" evidence="6">
    <location>
        <begin position="4"/>
        <end position="57"/>
    </location>
</feature>
<evidence type="ECO:0000256" key="5">
    <source>
        <dbReference type="ARBA" id="ARBA00047928"/>
    </source>
</evidence>
<evidence type="ECO:0000256" key="3">
    <source>
        <dbReference type="ARBA" id="ARBA00023085"/>
    </source>
</evidence>
<evidence type="ECO:0000256" key="1">
    <source>
        <dbReference type="ARBA" id="ARBA00005184"/>
    </source>
</evidence>
<keyword evidence="2" id="KW-0378">Hydrolase</keyword>
<dbReference type="GO" id="GO:0030599">
    <property type="term" value="F:pectinesterase activity"/>
    <property type="evidence" value="ECO:0007669"/>
    <property type="project" value="UniProtKB-EC"/>
</dbReference>
<dbReference type="SUPFAM" id="SSF51126">
    <property type="entry name" value="Pectin lyase-like"/>
    <property type="match status" value="1"/>
</dbReference>
<keyword evidence="3" id="KW-0063">Aspartyl esterase</keyword>
<dbReference type="InterPro" id="IPR011050">
    <property type="entry name" value="Pectin_lyase_fold/virulence"/>
</dbReference>
<keyword evidence="8" id="KW-1185">Reference proteome</keyword>
<proteinExistence type="predicted"/>
<sequence>MHAAAVADGFLAKEVTFQNIAGPSGGQAVAVQVGSDLSAFYRCAMIGYQDTLYVHSDPIVNSMSTATWWIWTAVDSPASAPNFMWSLNVYIHEAGKAKISNNYNRKETVKTHLLATYTSQITIGC</sequence>
<dbReference type="Gene3D" id="2.160.20.10">
    <property type="entry name" value="Single-stranded right-handed beta-helix, Pectin lyase-like"/>
    <property type="match status" value="1"/>
</dbReference>
<dbReference type="Pfam" id="PF01095">
    <property type="entry name" value="Pectinesterase"/>
    <property type="match status" value="1"/>
</dbReference>
<dbReference type="GO" id="GO:0042545">
    <property type="term" value="P:cell wall modification"/>
    <property type="evidence" value="ECO:0007669"/>
    <property type="project" value="InterPro"/>
</dbReference>
<protein>
    <recommendedName>
        <fullName evidence="6">Pectinesterase catalytic domain-containing protein</fullName>
    </recommendedName>
</protein>
<gene>
    <name evidence="7" type="ORF">OSB04_006341</name>
</gene>
<reference evidence="7" key="1">
    <citation type="submission" date="2023-03" db="EMBL/GenBank/DDBJ databases">
        <title>Chromosome-scale reference genome and RAD-based genetic map of yellow starthistle (Centaurea solstitialis) reveal putative structural variation and QTLs associated with invader traits.</title>
        <authorList>
            <person name="Reatini B."/>
            <person name="Cang F.A."/>
            <person name="Jiang Q."/>
            <person name="Mckibben M.T.W."/>
            <person name="Barker M.S."/>
            <person name="Rieseberg L.H."/>
            <person name="Dlugosch K.M."/>
        </authorList>
    </citation>
    <scope>NUCLEOTIDE SEQUENCE</scope>
    <source>
        <strain evidence="7">CAN-66</strain>
        <tissue evidence="7">Leaf</tissue>
    </source>
</reference>
<dbReference type="EMBL" id="JARYMX010000002">
    <property type="protein sequence ID" value="KAJ9561181.1"/>
    <property type="molecule type" value="Genomic_DNA"/>
</dbReference>